<dbReference type="SUPFAM" id="SSF50969">
    <property type="entry name" value="YVTN repeat-like/Quinoprotein amine dehydrogenase"/>
    <property type="match status" value="1"/>
</dbReference>
<reference evidence="2 3" key="1">
    <citation type="submission" date="2020-07" db="EMBL/GenBank/DDBJ databases">
        <title>Halosimplex litoreum sp. nov. and Halosimplex rubrum sp. nov., isolated from different salt environments.</title>
        <authorList>
            <person name="Cui H."/>
        </authorList>
    </citation>
    <scope>NUCLEOTIDE SEQUENCE [LARGE SCALE GENOMIC DNA]</scope>
    <source>
        <strain evidence="2 3">R2</strain>
    </source>
</reference>
<evidence type="ECO:0000313" key="3">
    <source>
        <dbReference type="Proteomes" id="UP000509346"/>
    </source>
</evidence>
<keyword evidence="3" id="KW-1185">Reference proteome</keyword>
<dbReference type="Proteomes" id="UP000509346">
    <property type="component" value="Chromosome"/>
</dbReference>
<protein>
    <recommendedName>
        <fullName evidence="4">WD40 repeat domain-containing protein</fullName>
    </recommendedName>
</protein>
<dbReference type="OrthoDB" id="320255at2157"/>
<evidence type="ECO:0000256" key="1">
    <source>
        <dbReference type="SAM" id="MobiDB-lite"/>
    </source>
</evidence>
<feature type="region of interest" description="Disordered" evidence="1">
    <location>
        <begin position="187"/>
        <end position="213"/>
    </location>
</feature>
<proteinExistence type="predicted"/>
<dbReference type="KEGG" id="hpel:HZS54_21345"/>
<accession>A0A7D5SXK9</accession>
<evidence type="ECO:0000313" key="2">
    <source>
        <dbReference type="EMBL" id="QLH84027.1"/>
    </source>
</evidence>
<dbReference type="EMBL" id="CP058909">
    <property type="protein sequence ID" value="QLH84027.1"/>
    <property type="molecule type" value="Genomic_DNA"/>
</dbReference>
<gene>
    <name evidence="2" type="ORF">HZS54_21345</name>
</gene>
<dbReference type="InterPro" id="IPR011044">
    <property type="entry name" value="Quino_amine_DH_bsu"/>
</dbReference>
<evidence type="ECO:0008006" key="4">
    <source>
        <dbReference type="Google" id="ProtNLM"/>
    </source>
</evidence>
<organism evidence="2 3">
    <name type="scientific">Halosimplex pelagicum</name>
    <dbReference type="NCBI Taxonomy" id="869886"/>
    <lineage>
        <taxon>Archaea</taxon>
        <taxon>Methanobacteriati</taxon>
        <taxon>Methanobacteriota</taxon>
        <taxon>Stenosarchaea group</taxon>
        <taxon>Halobacteria</taxon>
        <taxon>Halobacteriales</taxon>
        <taxon>Haloarculaceae</taxon>
        <taxon>Halosimplex</taxon>
    </lineage>
</organism>
<name>A0A7D5SXK9_9EURY</name>
<dbReference type="GeneID" id="56085192"/>
<dbReference type="RefSeq" id="WP_179919125.1">
    <property type="nucleotide sequence ID" value="NZ_CP058909.1"/>
</dbReference>
<feature type="compositionally biased region" description="Low complexity" evidence="1">
    <location>
        <begin position="188"/>
        <end position="198"/>
    </location>
</feature>
<dbReference type="AlphaFoldDB" id="A0A7D5SXK9"/>
<sequence length="332" mass="33887">MTSDTHSDWTVAETPVDAALRDVTQTAVGPYAVGSDGVVLGRTDDGTWEIVVPAGPATARNHLTAVDVTADGRRLWFAGSSGALGRYDTETGRKHDFTAPGEKTSTWEAVAVTGERGRERLFAANGSGEVLAATVDADGCPRFGPVVEPGRGSSITALDAGGGRVYAVDTSGNVFARPVRASADCDDAASGAAATDGGAELRSDPPAEEPDDDGAWREIGIDGAQVDFHDVAASGDRVLVAGDGGLIYRYDAVCDNWTPVQAGVGALAGIDDRDGRTVAVGTDGSAFDRRPGREGWGWAPVPTEDGLGAVALGAFDVAVGEGGAVLERGVDS</sequence>